<name>A0ABM9ZVE3_9BACT</name>
<dbReference type="InterPro" id="IPR011990">
    <property type="entry name" value="TPR-like_helical_dom_sf"/>
</dbReference>
<dbReference type="PANTHER" id="PTHR11102:SF160">
    <property type="entry name" value="ERAD-ASSOCIATED E3 UBIQUITIN-PROTEIN LIGASE COMPONENT HRD3"/>
    <property type="match status" value="1"/>
</dbReference>
<dbReference type="RefSeq" id="WP_009164731.1">
    <property type="nucleotide sequence ID" value="NZ_ADFP01000061.1"/>
</dbReference>
<dbReference type="PANTHER" id="PTHR11102">
    <property type="entry name" value="SEL-1-LIKE PROTEIN"/>
    <property type="match status" value="1"/>
</dbReference>
<accession>A0ABM9ZVE3</accession>
<keyword evidence="1" id="KW-0732">Signal</keyword>
<dbReference type="EMBL" id="ADFP01000061">
    <property type="protein sequence ID" value="EFB90846.1"/>
    <property type="molecule type" value="Genomic_DNA"/>
</dbReference>
<feature type="signal peptide" evidence="1">
    <location>
        <begin position="1"/>
        <end position="25"/>
    </location>
</feature>
<dbReference type="Gene3D" id="1.25.40.10">
    <property type="entry name" value="Tetratricopeptide repeat domain"/>
    <property type="match status" value="1"/>
</dbReference>
<dbReference type="SMART" id="SM00671">
    <property type="entry name" value="SEL1"/>
    <property type="match status" value="4"/>
</dbReference>
<proteinExistence type="predicted"/>
<dbReference type="InterPro" id="IPR050767">
    <property type="entry name" value="Sel1_AlgK"/>
</dbReference>
<gene>
    <name evidence="2" type="ORF">HMPREF7215_1163</name>
</gene>
<evidence type="ECO:0000313" key="3">
    <source>
        <dbReference type="Proteomes" id="UP000006462"/>
    </source>
</evidence>
<protein>
    <submittedName>
        <fullName evidence="2">Sel1 repeat protein</fullName>
    </submittedName>
</protein>
<organism evidence="2 3">
    <name type="scientific">Pyramidobacter piscolens W5455</name>
    <dbReference type="NCBI Taxonomy" id="352165"/>
    <lineage>
        <taxon>Bacteria</taxon>
        <taxon>Thermotogati</taxon>
        <taxon>Synergistota</taxon>
        <taxon>Synergistia</taxon>
        <taxon>Synergistales</taxon>
        <taxon>Dethiosulfovibrionaceae</taxon>
        <taxon>Pyramidobacter</taxon>
    </lineage>
</organism>
<evidence type="ECO:0000313" key="2">
    <source>
        <dbReference type="EMBL" id="EFB90846.1"/>
    </source>
</evidence>
<evidence type="ECO:0000256" key="1">
    <source>
        <dbReference type="SAM" id="SignalP"/>
    </source>
</evidence>
<keyword evidence="3" id="KW-1185">Reference proteome</keyword>
<dbReference type="Pfam" id="PF08238">
    <property type="entry name" value="Sel1"/>
    <property type="match status" value="4"/>
</dbReference>
<dbReference type="InterPro" id="IPR006597">
    <property type="entry name" value="Sel1-like"/>
</dbReference>
<feature type="chain" id="PRO_5045391394" evidence="1">
    <location>
        <begin position="26"/>
        <end position="663"/>
    </location>
</feature>
<sequence>MERFTKRIFAALAALWLCVAPTASAAADDYDPVNTVVALNMAVVSVKHMTASRDRIVLDQEYRSIINNLSLGDIASDGEIVKLYSRLLDTINTYRLTEEEGKVFQGVYDKQQHHALVSSLSKMWPVGGDLDSFFASLFSGGITAYFGYRSEMAEIRNTMDQKMWALKKEALTALNDLQKELLADSWALLRKYRLPDAYRISQEDLDYLEQTLAQPDKHKALLMFPALKKSFGAYPPFWYYYGEAAGRCGDVKTALACFDEFDRQWRRVLRRDPYKVQTAKQRILLDQSLPPSRLKELLAEIRENIGPRDWLDNLFYGTVSWALGERKAGMTAVRNNVLFEAETQISPVVLASMESGDFDMTHFRREFWRVLANVNAPAETLDLLTAWFNHEDGAARRMAMELRRLHPDAPVPCYVEAQLWRGSLGVPQGRVRAGSLLARHEDLARRGGEIYAALANFCRVYAGQGRERAQFLLGQICENGWGGEKEPFEAAKWYRLAAEQGSDVAQERYASLCERGDGVKKDADEAARWYLRAARQGNELAQFSLGGCYRAGRGVGQNLAEAASWFLKSARQNYAPAQKALGELYSKGAGVPRDDEEAYKWTWLARLNGAAGTARLINRLEGRGMFRGARLSAEECERAREAARKLFEQMNASSSADDETENR</sequence>
<reference evidence="2 3" key="1">
    <citation type="submission" date="2009-12" db="EMBL/GenBank/DDBJ databases">
        <authorList>
            <person name="Shrivastava S."/>
            <person name="Madupu R."/>
            <person name="Durkin A.S."/>
            <person name="Torralba M."/>
            <person name="Methe B."/>
            <person name="Sutton G.G."/>
            <person name="Strausberg R.L."/>
            <person name="Nelson K.E."/>
        </authorList>
    </citation>
    <scope>NUCLEOTIDE SEQUENCE [LARGE SCALE GENOMIC DNA]</scope>
    <source>
        <strain evidence="2 3">W5455</strain>
    </source>
</reference>
<dbReference type="SUPFAM" id="SSF81901">
    <property type="entry name" value="HCP-like"/>
    <property type="match status" value="1"/>
</dbReference>
<dbReference type="Proteomes" id="UP000006462">
    <property type="component" value="Unassembled WGS sequence"/>
</dbReference>
<comment type="caution">
    <text evidence="2">The sequence shown here is derived from an EMBL/GenBank/DDBJ whole genome shotgun (WGS) entry which is preliminary data.</text>
</comment>